<feature type="compositionally biased region" description="Basic residues" evidence="7">
    <location>
        <begin position="19"/>
        <end position="31"/>
    </location>
</feature>
<dbReference type="InterPro" id="IPR029018">
    <property type="entry name" value="Hex-like_dom2"/>
</dbReference>
<reference evidence="10 11" key="1">
    <citation type="submission" date="2018-09" db="EMBL/GenBank/DDBJ databases">
        <title>Genome sequencing of strain 2DFW10M-5.</title>
        <authorList>
            <person name="Heo J."/>
            <person name="Kim S.-J."/>
            <person name="Kwon S.-W."/>
        </authorList>
    </citation>
    <scope>NUCLEOTIDE SEQUENCE [LARGE SCALE GENOMIC DNA]</scope>
    <source>
        <strain evidence="10 11">2DFW10M-5</strain>
    </source>
</reference>
<feature type="active site" description="Proton donor" evidence="6">
    <location>
        <position position="374"/>
    </location>
</feature>
<dbReference type="GO" id="GO:0005975">
    <property type="term" value="P:carbohydrate metabolic process"/>
    <property type="evidence" value="ECO:0007669"/>
    <property type="project" value="InterPro"/>
</dbReference>
<dbReference type="Gene3D" id="3.30.379.10">
    <property type="entry name" value="Chitobiase/beta-hexosaminidase domain 2-like"/>
    <property type="match status" value="1"/>
</dbReference>
<dbReference type="AlphaFoldDB" id="A0A387BLA5"/>
<proteinExistence type="inferred from homology"/>
<dbReference type="GO" id="GO:0016020">
    <property type="term" value="C:membrane"/>
    <property type="evidence" value="ECO:0007669"/>
    <property type="project" value="TreeGrafter"/>
</dbReference>
<sequence>MLPSHRHRPRLRGSAVDRRARKGSRHRQHRRAAAERSGAGNRRRHRPRHGRLRSAVPSGNGACRGIRPRRPADQRGQVSTADLIPRPLQITESTRAFELGRGAALRVTAPCLEETGATFVSSLRAWCGIDITRGDAVDSTNVIELQLVDAIPGEERLPAVRGVRADGADVERERYRLEVTLERILVRATHPEGIHRGLTTLTQLAATGPATGSIACTTILDAPRFAWRGLSLDVARHFLDVDRVLQVIDLLDLYKFNTLHLHLTDDQGWRLAIPTRPALTAAGPHYSAAEYQRIVDHAAARFITVVPEIDLPGHSAAAIAAYPEIGADAAQDDSGQRRAALDGSREETWRFVDDVICAVADLTPGRYVHIGGDEAFDLTPSEHARFVTRAAQLVAGTGKYVVGWQEAARGALPAESIVQYWIQPELLDALARSGALPETVLGLAVDDLIVHYAPARDDLDLASRQGAWVVASPVSATYLDRRYAAPSSDPAQGELRARLGNPLYPPASLDEYAAWNPDDLAPGFDASRLAGIEAALWAETVRSDADMLALLLPRLPLIAEHAWGTTATSWERLRSALARHAAAWRSRGLHWFASDEVDWEV</sequence>
<dbReference type="Gene3D" id="3.20.20.80">
    <property type="entry name" value="Glycosidases"/>
    <property type="match status" value="1"/>
</dbReference>
<dbReference type="EMBL" id="CP032624">
    <property type="protein sequence ID" value="AYG04663.1"/>
    <property type="molecule type" value="Genomic_DNA"/>
</dbReference>
<feature type="region of interest" description="Disordered" evidence="7">
    <location>
        <begin position="1"/>
        <end position="80"/>
    </location>
</feature>
<evidence type="ECO:0000259" key="8">
    <source>
        <dbReference type="Pfam" id="PF00728"/>
    </source>
</evidence>
<evidence type="ECO:0000256" key="2">
    <source>
        <dbReference type="ARBA" id="ARBA00006285"/>
    </source>
</evidence>
<dbReference type="SUPFAM" id="SSF51445">
    <property type="entry name" value="(Trans)glycosidases"/>
    <property type="match status" value="1"/>
</dbReference>
<dbReference type="PANTHER" id="PTHR22600:SF57">
    <property type="entry name" value="BETA-N-ACETYLHEXOSAMINIDASE"/>
    <property type="match status" value="1"/>
</dbReference>
<evidence type="ECO:0000256" key="7">
    <source>
        <dbReference type="SAM" id="MobiDB-lite"/>
    </source>
</evidence>
<keyword evidence="4" id="KW-0378">Hydrolase</keyword>
<dbReference type="KEGG" id="gry:D7I44_14785"/>
<dbReference type="InterPro" id="IPR017853">
    <property type="entry name" value="GH"/>
</dbReference>
<evidence type="ECO:0000259" key="9">
    <source>
        <dbReference type="Pfam" id="PF02838"/>
    </source>
</evidence>
<feature type="compositionally biased region" description="Basic residues" evidence="7">
    <location>
        <begin position="41"/>
        <end position="52"/>
    </location>
</feature>
<evidence type="ECO:0000256" key="1">
    <source>
        <dbReference type="ARBA" id="ARBA00001231"/>
    </source>
</evidence>
<dbReference type="Pfam" id="PF02838">
    <property type="entry name" value="Glyco_hydro_20b"/>
    <property type="match status" value="1"/>
</dbReference>
<dbReference type="GO" id="GO:0004563">
    <property type="term" value="F:beta-N-acetylhexosaminidase activity"/>
    <property type="evidence" value="ECO:0007669"/>
    <property type="project" value="UniProtKB-EC"/>
</dbReference>
<dbReference type="EC" id="3.2.1.52" evidence="3"/>
<comment type="catalytic activity">
    <reaction evidence="1">
        <text>Hydrolysis of terminal non-reducing N-acetyl-D-hexosamine residues in N-acetyl-beta-D-hexosaminides.</text>
        <dbReference type="EC" id="3.2.1.52"/>
    </reaction>
</comment>
<feature type="domain" description="Glycoside hydrolase family 20 catalytic" evidence="8">
    <location>
        <begin position="225"/>
        <end position="434"/>
    </location>
</feature>
<evidence type="ECO:0000313" key="10">
    <source>
        <dbReference type="EMBL" id="AYG04663.1"/>
    </source>
</evidence>
<dbReference type="InterPro" id="IPR015883">
    <property type="entry name" value="Glyco_hydro_20_cat"/>
</dbReference>
<accession>A0A387BLA5</accession>
<dbReference type="PRINTS" id="PR00738">
    <property type="entry name" value="GLHYDRLASE20"/>
</dbReference>
<gene>
    <name evidence="10" type="ORF">D7I44_14785</name>
</gene>
<comment type="similarity">
    <text evidence="2">Belongs to the glycosyl hydrolase 20 family.</text>
</comment>
<dbReference type="SUPFAM" id="SSF55545">
    <property type="entry name" value="beta-N-acetylhexosaminidase-like domain"/>
    <property type="match status" value="1"/>
</dbReference>
<evidence type="ECO:0000313" key="11">
    <source>
        <dbReference type="Proteomes" id="UP000275069"/>
    </source>
</evidence>
<keyword evidence="5" id="KW-0326">Glycosidase</keyword>
<feature type="compositionally biased region" description="Basic residues" evidence="7">
    <location>
        <begin position="1"/>
        <end position="11"/>
    </location>
</feature>
<evidence type="ECO:0000256" key="3">
    <source>
        <dbReference type="ARBA" id="ARBA00012663"/>
    </source>
</evidence>
<organism evidence="10 11">
    <name type="scientific">Gryllotalpicola protaetiae</name>
    <dbReference type="NCBI Taxonomy" id="2419771"/>
    <lineage>
        <taxon>Bacteria</taxon>
        <taxon>Bacillati</taxon>
        <taxon>Actinomycetota</taxon>
        <taxon>Actinomycetes</taxon>
        <taxon>Micrococcales</taxon>
        <taxon>Microbacteriaceae</taxon>
        <taxon>Gryllotalpicola</taxon>
    </lineage>
</organism>
<feature type="domain" description="Glycoside hydrolase family 20 catalytic" evidence="8">
    <location>
        <begin position="458"/>
        <end position="564"/>
    </location>
</feature>
<protein>
    <recommendedName>
        <fullName evidence="3">beta-N-acetylhexosaminidase</fullName>
        <ecNumber evidence="3">3.2.1.52</ecNumber>
    </recommendedName>
</protein>
<keyword evidence="11" id="KW-1185">Reference proteome</keyword>
<dbReference type="PANTHER" id="PTHR22600">
    <property type="entry name" value="BETA-HEXOSAMINIDASE"/>
    <property type="match status" value="1"/>
</dbReference>
<evidence type="ECO:0000256" key="6">
    <source>
        <dbReference type="PIRSR" id="PIRSR625705-1"/>
    </source>
</evidence>
<dbReference type="OrthoDB" id="9763537at2"/>
<name>A0A387BLA5_9MICO</name>
<dbReference type="Proteomes" id="UP000275069">
    <property type="component" value="Chromosome"/>
</dbReference>
<dbReference type="Pfam" id="PF00728">
    <property type="entry name" value="Glyco_hydro_20"/>
    <property type="match status" value="2"/>
</dbReference>
<evidence type="ECO:0000256" key="4">
    <source>
        <dbReference type="ARBA" id="ARBA00022801"/>
    </source>
</evidence>
<feature type="domain" description="Beta-hexosaminidase bacterial type N-terminal" evidence="9">
    <location>
        <begin position="82"/>
        <end position="222"/>
    </location>
</feature>
<dbReference type="GO" id="GO:0030203">
    <property type="term" value="P:glycosaminoglycan metabolic process"/>
    <property type="evidence" value="ECO:0007669"/>
    <property type="project" value="TreeGrafter"/>
</dbReference>
<dbReference type="InterPro" id="IPR025705">
    <property type="entry name" value="Beta_hexosaminidase_sua/sub"/>
</dbReference>
<dbReference type="InterPro" id="IPR015882">
    <property type="entry name" value="HEX_bac_N"/>
</dbReference>
<evidence type="ECO:0000256" key="5">
    <source>
        <dbReference type="ARBA" id="ARBA00023295"/>
    </source>
</evidence>